<dbReference type="KEGG" id="xtr:116408730"/>
<organism evidence="1 2">
    <name type="scientific">Xenopus tropicalis</name>
    <name type="common">Western clawed frog</name>
    <name type="synonym">Silurana tropicalis</name>
    <dbReference type="NCBI Taxonomy" id="8364"/>
    <lineage>
        <taxon>Eukaryota</taxon>
        <taxon>Metazoa</taxon>
        <taxon>Chordata</taxon>
        <taxon>Craniata</taxon>
        <taxon>Vertebrata</taxon>
        <taxon>Euteleostomi</taxon>
        <taxon>Amphibia</taxon>
        <taxon>Batrachia</taxon>
        <taxon>Anura</taxon>
        <taxon>Pipoidea</taxon>
        <taxon>Pipidae</taxon>
        <taxon>Xenopodinae</taxon>
        <taxon>Xenopus</taxon>
        <taxon>Silurana</taxon>
    </lineage>
</organism>
<dbReference type="GeneID" id="116408730"/>
<dbReference type="AGR" id="Xenbase:XB-GENE-29094603"/>
<proteinExistence type="predicted"/>
<dbReference type="SUPFAM" id="SSF48726">
    <property type="entry name" value="Immunoglobulin"/>
    <property type="match status" value="1"/>
</dbReference>
<gene>
    <name evidence="2 3" type="primary">LOC116408730</name>
</gene>
<accession>A0A8J1J6I3</accession>
<dbReference type="Gene3D" id="2.60.40.10">
    <property type="entry name" value="Immunoglobulins"/>
    <property type="match status" value="1"/>
</dbReference>
<evidence type="ECO:0000313" key="1">
    <source>
        <dbReference type="Proteomes" id="UP000008143"/>
    </source>
</evidence>
<evidence type="ECO:0000313" key="2">
    <source>
        <dbReference type="RefSeq" id="XP_031752266.1"/>
    </source>
</evidence>
<dbReference type="Xenbase" id="XB-GENE-29094603">
    <property type="gene designation" value="LOC116408730"/>
</dbReference>
<dbReference type="OrthoDB" id="8439544at2759"/>
<evidence type="ECO:0000313" key="3">
    <source>
        <dbReference type="Xenbase" id="XB-GENE-29094603"/>
    </source>
</evidence>
<dbReference type="RefSeq" id="XP_031752266.1">
    <property type="nucleotide sequence ID" value="XM_031896406.1"/>
</dbReference>
<sequence>MLGKIRNGACVSGCGETSMIFSNGTFWKSQAEREDEGTYSVDVYNGFGVHFHRAEIFLQIIDIVQVALGESAILPPCRTAPEEPYEAQWRKGAELLQKLHKGSCIGDCGERYRVLPNGSLWLGPVQQGDGGMYSVELYDVSGHRIHRAEIFLQINNETPGGKCLHAGGQVGGTDRAVVREKKK</sequence>
<reference evidence="2" key="1">
    <citation type="submission" date="2025-08" db="UniProtKB">
        <authorList>
            <consortium name="RefSeq"/>
        </authorList>
    </citation>
    <scope>IDENTIFICATION</scope>
    <source>
        <strain evidence="2">Nigerian</strain>
        <tissue evidence="2">Liver and blood</tissue>
    </source>
</reference>
<dbReference type="Proteomes" id="UP000008143">
    <property type="component" value="Chromosome 2"/>
</dbReference>
<dbReference type="InterPro" id="IPR036179">
    <property type="entry name" value="Ig-like_dom_sf"/>
</dbReference>
<keyword evidence="1" id="KW-1185">Reference proteome</keyword>
<protein>
    <submittedName>
        <fullName evidence="2">Hemicentin-2-like</fullName>
    </submittedName>
</protein>
<dbReference type="AlphaFoldDB" id="A0A8J1J6I3"/>
<name>A0A8J1J6I3_XENTR</name>
<dbReference type="InterPro" id="IPR013783">
    <property type="entry name" value="Ig-like_fold"/>
</dbReference>